<evidence type="ECO:0000313" key="4">
    <source>
        <dbReference type="EMBL" id="KAA0024495.1"/>
    </source>
</evidence>
<comment type="catalytic activity">
    <reaction evidence="2">
        <text>oxidized coenzyme F420-(gamma-L-Glu)(n) + a quinol + H(+) = reduced coenzyme F420-(gamma-L-Glu)(n) + a quinone</text>
        <dbReference type="Rhea" id="RHEA:39663"/>
        <dbReference type="Rhea" id="RHEA-COMP:12939"/>
        <dbReference type="Rhea" id="RHEA-COMP:14378"/>
        <dbReference type="ChEBI" id="CHEBI:15378"/>
        <dbReference type="ChEBI" id="CHEBI:24646"/>
        <dbReference type="ChEBI" id="CHEBI:132124"/>
        <dbReference type="ChEBI" id="CHEBI:133980"/>
        <dbReference type="ChEBI" id="CHEBI:139511"/>
    </reaction>
</comment>
<dbReference type="GO" id="GO:0016491">
    <property type="term" value="F:oxidoreductase activity"/>
    <property type="evidence" value="ECO:0007669"/>
    <property type="project" value="InterPro"/>
</dbReference>
<dbReference type="PANTHER" id="PTHR39428:SF3">
    <property type="entry name" value="DEAZAFLAVIN-DEPENDENT NITROREDUCTASE"/>
    <property type="match status" value="1"/>
</dbReference>
<gene>
    <name evidence="4" type="ORF">FOY51_00555</name>
</gene>
<evidence type="ECO:0000256" key="3">
    <source>
        <dbReference type="SAM" id="MobiDB-lite"/>
    </source>
</evidence>
<dbReference type="PANTHER" id="PTHR39428">
    <property type="entry name" value="F420H(2)-DEPENDENT QUINONE REDUCTASE RV1261C"/>
    <property type="match status" value="1"/>
</dbReference>
<sequence>MRWHSTSCAGCSSTAREPCRSSRSTITSPRAPRSTSNWSASRPVAHSWNWPPWWRTISRSQVDGTPTASSSKTVAGKKPNPLFKLVVKAAAANDIRKQRKSGGTALSQGNPVVLLTTVGRKSGQERTVPLFFTEDDDRIVVVASYGGQDVHPAWWLNLRDAGEGWVEVGGKKHKVTPTVAEGPERERLWKKLTDFFPNYDKYEAKTARKIPVVVLTPAG</sequence>
<accession>A0A5A7SJ82</accession>
<evidence type="ECO:0000256" key="1">
    <source>
        <dbReference type="ARBA" id="ARBA00008710"/>
    </source>
</evidence>
<dbReference type="Proteomes" id="UP000322244">
    <property type="component" value="Unassembled WGS sequence"/>
</dbReference>
<evidence type="ECO:0000313" key="5">
    <source>
        <dbReference type="Proteomes" id="UP000322244"/>
    </source>
</evidence>
<comment type="similarity">
    <text evidence="1">Belongs to the F420H(2)-dependent quinone reductase family.</text>
</comment>
<feature type="compositionally biased region" description="Polar residues" evidence="3">
    <location>
        <begin position="1"/>
        <end position="40"/>
    </location>
</feature>
<protein>
    <submittedName>
        <fullName evidence="4">Nitroreductase family deazaflavin-dependent oxidoreductase</fullName>
    </submittedName>
</protein>
<name>A0A5A7SJ82_9NOCA</name>
<keyword evidence="5" id="KW-1185">Reference proteome</keyword>
<comment type="caution">
    <text evidence="4">The sequence shown here is derived from an EMBL/GenBank/DDBJ whole genome shotgun (WGS) entry which is preliminary data.</text>
</comment>
<dbReference type="Pfam" id="PF04075">
    <property type="entry name" value="F420H2_quin_red"/>
    <property type="match status" value="1"/>
</dbReference>
<proteinExistence type="inferred from homology"/>
<dbReference type="InterPro" id="IPR012349">
    <property type="entry name" value="Split_barrel_FMN-bd"/>
</dbReference>
<dbReference type="GO" id="GO:0005886">
    <property type="term" value="C:plasma membrane"/>
    <property type="evidence" value="ECO:0007669"/>
    <property type="project" value="TreeGrafter"/>
</dbReference>
<dbReference type="EMBL" id="VLNY01000001">
    <property type="protein sequence ID" value="KAA0024495.1"/>
    <property type="molecule type" value="Genomic_DNA"/>
</dbReference>
<evidence type="ECO:0000256" key="2">
    <source>
        <dbReference type="ARBA" id="ARBA00049106"/>
    </source>
</evidence>
<reference evidence="4 5" key="1">
    <citation type="submission" date="2019-07" db="EMBL/GenBank/DDBJ databases">
        <title>Rhodococcus cavernicolus sp. nov., isolated from a cave.</title>
        <authorList>
            <person name="Lee S.D."/>
        </authorList>
    </citation>
    <scope>NUCLEOTIDE SEQUENCE [LARGE SCALE GENOMIC DNA]</scope>
    <source>
        <strain evidence="4 5">C1-24</strain>
    </source>
</reference>
<dbReference type="NCBIfam" id="TIGR00026">
    <property type="entry name" value="hi_GC_TIGR00026"/>
    <property type="match status" value="1"/>
</dbReference>
<dbReference type="Gene3D" id="2.30.110.10">
    <property type="entry name" value="Electron Transport, Fmn-binding Protein, Chain A"/>
    <property type="match status" value="1"/>
</dbReference>
<feature type="region of interest" description="Disordered" evidence="3">
    <location>
        <begin position="1"/>
        <end position="43"/>
    </location>
</feature>
<dbReference type="GO" id="GO:0070967">
    <property type="term" value="F:coenzyme F420 binding"/>
    <property type="evidence" value="ECO:0007669"/>
    <property type="project" value="TreeGrafter"/>
</dbReference>
<organism evidence="4 5">
    <name type="scientific">Antrihabitans cavernicola</name>
    <dbReference type="NCBI Taxonomy" id="2495913"/>
    <lineage>
        <taxon>Bacteria</taxon>
        <taxon>Bacillati</taxon>
        <taxon>Actinomycetota</taxon>
        <taxon>Actinomycetes</taxon>
        <taxon>Mycobacteriales</taxon>
        <taxon>Nocardiaceae</taxon>
        <taxon>Antrihabitans</taxon>
    </lineage>
</organism>
<dbReference type="AlphaFoldDB" id="A0A5A7SJ82"/>
<dbReference type="InterPro" id="IPR004378">
    <property type="entry name" value="F420H2_quin_Rdtase"/>
</dbReference>
<dbReference type="OrthoDB" id="8225825at2"/>